<dbReference type="InterPro" id="IPR011701">
    <property type="entry name" value="MFS"/>
</dbReference>
<evidence type="ECO:0000256" key="6">
    <source>
        <dbReference type="ARBA" id="ARBA00023136"/>
    </source>
</evidence>
<reference evidence="9 10" key="1">
    <citation type="submission" date="2024-04" db="EMBL/GenBank/DDBJ databases">
        <title>Isolation of an actinomycete strain from pig manure.</title>
        <authorList>
            <person name="Gong T."/>
            <person name="Yu Z."/>
            <person name="An M."/>
            <person name="Wei C."/>
            <person name="Yang W."/>
            <person name="Liu L."/>
        </authorList>
    </citation>
    <scope>NUCLEOTIDE SEQUENCE [LARGE SCALE GENOMIC DNA]</scope>
    <source>
        <strain evidence="9 10">ZF39</strain>
    </source>
</reference>
<dbReference type="Pfam" id="PF07690">
    <property type="entry name" value="MFS_1"/>
    <property type="match status" value="1"/>
</dbReference>
<sequence length="239" mass="25883">MPFLISAALVLLGLWIRKAVGETPSFKKVQSERTQEKLPIAAVFKKNWREVLIVIGAKAIETATFFLFATYTISYMVSIGYERVESLNAVLIAAVVTIPLMLIAGSVSDKVGRKKVYTVGTILAMAFVIPYFELLKTGNWWMALLAIFIGFSCIWALVGATLGSYFAESFPPAVRYTGVSLGYQVGAALFGGPLPLIATALVARYNSTLPVGFVVIAFGVIALIALAFTRDRTGQPLDD</sequence>
<dbReference type="Gene3D" id="1.20.1250.20">
    <property type="entry name" value="MFS general substrate transporter like domains"/>
    <property type="match status" value="1"/>
</dbReference>
<dbReference type="InterPro" id="IPR036259">
    <property type="entry name" value="MFS_trans_sf"/>
</dbReference>
<keyword evidence="3" id="KW-1003">Cell membrane</keyword>
<name>A0ABZ3FTN3_9ACTN</name>
<comment type="subcellular location">
    <subcellularLocation>
        <location evidence="1">Cell membrane</location>
        <topology evidence="1">Multi-pass membrane protein</topology>
    </subcellularLocation>
</comment>
<evidence type="ECO:0000256" key="5">
    <source>
        <dbReference type="ARBA" id="ARBA00022989"/>
    </source>
</evidence>
<dbReference type="PROSITE" id="PS50850">
    <property type="entry name" value="MFS"/>
    <property type="match status" value="1"/>
</dbReference>
<evidence type="ECO:0000313" key="9">
    <source>
        <dbReference type="EMBL" id="XAN09442.1"/>
    </source>
</evidence>
<keyword evidence="2" id="KW-0813">Transport</keyword>
<gene>
    <name evidence="9" type="ORF">AADG42_11755</name>
</gene>
<evidence type="ECO:0000256" key="3">
    <source>
        <dbReference type="ARBA" id="ARBA00022475"/>
    </source>
</evidence>
<evidence type="ECO:0000256" key="1">
    <source>
        <dbReference type="ARBA" id="ARBA00004651"/>
    </source>
</evidence>
<feature type="transmembrane region" description="Helical" evidence="7">
    <location>
        <begin position="86"/>
        <end position="104"/>
    </location>
</feature>
<dbReference type="Proteomes" id="UP001442841">
    <property type="component" value="Chromosome"/>
</dbReference>
<accession>A0ABZ3FTN3</accession>
<organism evidence="9 10">
    <name type="scientific">Ammonicoccus fulvus</name>
    <dbReference type="NCBI Taxonomy" id="3138240"/>
    <lineage>
        <taxon>Bacteria</taxon>
        <taxon>Bacillati</taxon>
        <taxon>Actinomycetota</taxon>
        <taxon>Actinomycetes</taxon>
        <taxon>Propionibacteriales</taxon>
        <taxon>Propionibacteriaceae</taxon>
        <taxon>Ammonicoccus</taxon>
    </lineage>
</organism>
<evidence type="ECO:0000313" key="10">
    <source>
        <dbReference type="Proteomes" id="UP001442841"/>
    </source>
</evidence>
<keyword evidence="10" id="KW-1185">Reference proteome</keyword>
<protein>
    <submittedName>
        <fullName evidence="9">MFS transporter</fullName>
    </submittedName>
</protein>
<dbReference type="PANTHER" id="PTHR43045:SF1">
    <property type="entry name" value="SHIKIMATE TRANSPORTER"/>
    <property type="match status" value="1"/>
</dbReference>
<feature type="domain" description="Major facilitator superfamily (MFS) profile" evidence="8">
    <location>
        <begin position="1"/>
        <end position="234"/>
    </location>
</feature>
<feature type="transmembrane region" description="Helical" evidence="7">
    <location>
        <begin position="116"/>
        <end position="134"/>
    </location>
</feature>
<evidence type="ECO:0000256" key="4">
    <source>
        <dbReference type="ARBA" id="ARBA00022692"/>
    </source>
</evidence>
<evidence type="ECO:0000259" key="8">
    <source>
        <dbReference type="PROSITE" id="PS50850"/>
    </source>
</evidence>
<dbReference type="SUPFAM" id="SSF103473">
    <property type="entry name" value="MFS general substrate transporter"/>
    <property type="match status" value="1"/>
</dbReference>
<dbReference type="PANTHER" id="PTHR43045">
    <property type="entry name" value="SHIKIMATE TRANSPORTER"/>
    <property type="match status" value="1"/>
</dbReference>
<dbReference type="EMBL" id="CP154795">
    <property type="protein sequence ID" value="XAN09442.1"/>
    <property type="molecule type" value="Genomic_DNA"/>
</dbReference>
<feature type="transmembrane region" description="Helical" evidence="7">
    <location>
        <begin position="179"/>
        <end position="203"/>
    </location>
</feature>
<feature type="transmembrane region" description="Helical" evidence="7">
    <location>
        <begin position="140"/>
        <end position="167"/>
    </location>
</feature>
<evidence type="ECO:0000256" key="7">
    <source>
        <dbReference type="SAM" id="Phobius"/>
    </source>
</evidence>
<feature type="transmembrane region" description="Helical" evidence="7">
    <location>
        <begin position="209"/>
        <end position="228"/>
    </location>
</feature>
<evidence type="ECO:0000256" key="2">
    <source>
        <dbReference type="ARBA" id="ARBA00022448"/>
    </source>
</evidence>
<keyword evidence="5 7" id="KW-1133">Transmembrane helix</keyword>
<keyword evidence="4 7" id="KW-0812">Transmembrane</keyword>
<dbReference type="InterPro" id="IPR020846">
    <property type="entry name" value="MFS_dom"/>
</dbReference>
<dbReference type="RefSeq" id="WP_425310883.1">
    <property type="nucleotide sequence ID" value="NZ_CP154795.1"/>
</dbReference>
<keyword evidence="6 7" id="KW-0472">Membrane</keyword>
<proteinExistence type="predicted"/>